<dbReference type="InterPro" id="IPR018060">
    <property type="entry name" value="HTH_AraC"/>
</dbReference>
<evidence type="ECO:0000256" key="1">
    <source>
        <dbReference type="ARBA" id="ARBA00023015"/>
    </source>
</evidence>
<proteinExistence type="predicted"/>
<dbReference type="GO" id="GO:0043565">
    <property type="term" value="F:sequence-specific DNA binding"/>
    <property type="evidence" value="ECO:0007669"/>
    <property type="project" value="InterPro"/>
</dbReference>
<accession>A0A859QSL7</accession>
<dbReference type="SMART" id="SM00342">
    <property type="entry name" value="HTH_ARAC"/>
    <property type="match status" value="1"/>
</dbReference>
<keyword evidence="5" id="KW-1185">Reference proteome</keyword>
<protein>
    <submittedName>
        <fullName evidence="4">Helix-turn-helix transcriptional regulator</fullName>
    </submittedName>
</protein>
<evidence type="ECO:0000256" key="2">
    <source>
        <dbReference type="ARBA" id="ARBA00023125"/>
    </source>
</evidence>
<dbReference type="InterPro" id="IPR050204">
    <property type="entry name" value="AraC_XylS_family_regulators"/>
</dbReference>
<keyword evidence="3" id="KW-0804">Transcription</keyword>
<dbReference type="PANTHER" id="PTHR46796:SF14">
    <property type="entry name" value="TRANSCRIPTIONAL REGULATORY PROTEIN"/>
    <property type="match status" value="1"/>
</dbReference>
<dbReference type="GO" id="GO:0003700">
    <property type="term" value="F:DNA-binding transcription factor activity"/>
    <property type="evidence" value="ECO:0007669"/>
    <property type="project" value="InterPro"/>
</dbReference>
<dbReference type="PROSITE" id="PS00041">
    <property type="entry name" value="HTH_ARAC_FAMILY_1"/>
    <property type="match status" value="2"/>
</dbReference>
<sequence length="295" mass="32381">MSSEHGLQMEKYVGATRASQRLAGHPKSTAVTAVRLISSGLGAEMTAPIPVEDTYIVSLQIERIGRHELWKGGKLSNALPYERDSINIVHLAEEPRILLPNPFDCLQLHLTGAALKSFAEDNHDRHITGFHVTPGEINEVIANLGRALLPALARSNTASGLYVDQLIFGMLSELTTRYGDQVPARCNDVDLSPAQIRAAQEMLVSERGDVGLVDLAREFQIPLASFTTAFQAATGMSPSQWVRRYRIDLAQELLLTTQLALRDIAARCGFADQAHLTRTFSAGVGMTPSVWRRNR</sequence>
<dbReference type="Proteomes" id="UP000510721">
    <property type="component" value="Chromosome"/>
</dbReference>
<dbReference type="RefSeq" id="WP_180941122.1">
    <property type="nucleotide sequence ID" value="NZ_CP041238.1"/>
</dbReference>
<dbReference type="SUPFAM" id="SSF46689">
    <property type="entry name" value="Homeodomain-like"/>
    <property type="match status" value="1"/>
</dbReference>
<dbReference type="PROSITE" id="PS01124">
    <property type="entry name" value="HTH_ARAC_FAMILY_2"/>
    <property type="match status" value="1"/>
</dbReference>
<dbReference type="EMBL" id="CP041238">
    <property type="protein sequence ID" value="QLL61571.1"/>
    <property type="molecule type" value="Genomic_DNA"/>
</dbReference>
<dbReference type="Pfam" id="PF12833">
    <property type="entry name" value="HTH_18"/>
    <property type="match status" value="1"/>
</dbReference>
<reference evidence="4 5" key="1">
    <citation type="submission" date="2019-06" db="EMBL/GenBank/DDBJ databases">
        <title>Complete genome sequence of Ensifer mexicanus ITTG R7 isolated from nodules of Acacia angustissima (Mill.) Kuntze.</title>
        <authorList>
            <person name="Rincon-Rosales R."/>
            <person name="Rogel M.A."/>
            <person name="Guerrero G."/>
            <person name="Rincon-Molina C.I."/>
            <person name="Lopez-Lopez A."/>
            <person name="Martinez-Romero E."/>
        </authorList>
    </citation>
    <scope>NUCLEOTIDE SEQUENCE [LARGE SCALE GENOMIC DNA]</scope>
    <source>
        <strain evidence="4 5">ITTG R7</strain>
    </source>
</reference>
<dbReference type="InterPro" id="IPR009057">
    <property type="entry name" value="Homeodomain-like_sf"/>
</dbReference>
<dbReference type="KEGG" id="emx:FKV68_08975"/>
<evidence type="ECO:0000313" key="4">
    <source>
        <dbReference type="EMBL" id="QLL61571.1"/>
    </source>
</evidence>
<dbReference type="Gene3D" id="1.10.10.60">
    <property type="entry name" value="Homeodomain-like"/>
    <property type="match status" value="2"/>
</dbReference>
<dbReference type="PANTHER" id="PTHR46796">
    <property type="entry name" value="HTH-TYPE TRANSCRIPTIONAL ACTIVATOR RHAS-RELATED"/>
    <property type="match status" value="1"/>
</dbReference>
<evidence type="ECO:0000313" key="5">
    <source>
        <dbReference type="Proteomes" id="UP000510721"/>
    </source>
</evidence>
<keyword evidence="2" id="KW-0238">DNA-binding</keyword>
<organism evidence="4 5">
    <name type="scientific">Sinorhizobium mexicanum</name>
    <dbReference type="NCBI Taxonomy" id="375549"/>
    <lineage>
        <taxon>Bacteria</taxon>
        <taxon>Pseudomonadati</taxon>
        <taxon>Pseudomonadota</taxon>
        <taxon>Alphaproteobacteria</taxon>
        <taxon>Hyphomicrobiales</taxon>
        <taxon>Rhizobiaceae</taxon>
        <taxon>Sinorhizobium/Ensifer group</taxon>
        <taxon>Sinorhizobium</taxon>
    </lineage>
</organism>
<dbReference type="AlphaFoldDB" id="A0A859QSL7"/>
<evidence type="ECO:0000256" key="3">
    <source>
        <dbReference type="ARBA" id="ARBA00023163"/>
    </source>
</evidence>
<gene>
    <name evidence="4" type="ORF">FKV68_08975</name>
</gene>
<keyword evidence="1" id="KW-0805">Transcription regulation</keyword>
<dbReference type="InterPro" id="IPR018062">
    <property type="entry name" value="HTH_AraC-typ_CS"/>
</dbReference>
<name>A0A859QSL7_9HYPH</name>